<dbReference type="NCBIfam" id="TIGR01414">
    <property type="entry name" value="autotrans_barl"/>
    <property type="match status" value="1"/>
</dbReference>
<dbReference type="SUPFAM" id="SSF103515">
    <property type="entry name" value="Autotransporter"/>
    <property type="match status" value="1"/>
</dbReference>
<dbReference type="PROSITE" id="PS51208">
    <property type="entry name" value="AUTOTRANSPORTER"/>
    <property type="match status" value="1"/>
</dbReference>
<reference evidence="3 4" key="1">
    <citation type="submission" date="2018-06" db="EMBL/GenBank/DDBJ databases">
        <authorList>
            <consortium name="Pathogen Informatics"/>
            <person name="Doyle S."/>
        </authorList>
    </citation>
    <scope>NUCLEOTIDE SEQUENCE [LARGE SCALE GENOMIC DNA]</scope>
    <source>
        <strain evidence="3 4">NCTC11470</strain>
    </source>
</reference>
<dbReference type="Pfam" id="PF18883">
    <property type="entry name" value="AC_1"/>
    <property type="match status" value="1"/>
</dbReference>
<dbReference type="Pfam" id="PF03797">
    <property type="entry name" value="Autotransporter"/>
    <property type="match status" value="1"/>
</dbReference>
<dbReference type="Gene3D" id="2.40.128.130">
    <property type="entry name" value="Autotransporter beta-domain"/>
    <property type="match status" value="1"/>
</dbReference>
<name>A0A380PPF3_YERFR</name>
<dbReference type="OrthoDB" id="9780507at2"/>
<dbReference type="AlphaFoldDB" id="A0A380PPF3"/>
<evidence type="ECO:0000256" key="1">
    <source>
        <dbReference type="SAM" id="SignalP"/>
    </source>
</evidence>
<dbReference type="InterPro" id="IPR011050">
    <property type="entry name" value="Pectin_lyase_fold/virulence"/>
</dbReference>
<dbReference type="Gene3D" id="2.160.20.20">
    <property type="match status" value="1"/>
</dbReference>
<evidence type="ECO:0000313" key="4">
    <source>
        <dbReference type="Proteomes" id="UP000254835"/>
    </source>
</evidence>
<dbReference type="InterPro" id="IPR030895">
    <property type="entry name" value="T5SS_PEPC_rpt"/>
</dbReference>
<dbReference type="PANTHER" id="PTHR35037:SF3">
    <property type="entry name" value="C-TERMINAL REGION OF AIDA-LIKE PROTEIN"/>
    <property type="match status" value="1"/>
</dbReference>
<dbReference type="EMBL" id="UHJA01000001">
    <property type="protein sequence ID" value="SUP75484.1"/>
    <property type="molecule type" value="Genomic_DNA"/>
</dbReference>
<evidence type="ECO:0000313" key="3">
    <source>
        <dbReference type="EMBL" id="SUP75484.1"/>
    </source>
</evidence>
<dbReference type="InterPro" id="IPR043990">
    <property type="entry name" value="AC_1"/>
</dbReference>
<keyword evidence="1" id="KW-0732">Signal</keyword>
<dbReference type="CDD" id="cd01344">
    <property type="entry name" value="PL2_Passenger_AT"/>
    <property type="match status" value="1"/>
</dbReference>
<dbReference type="Proteomes" id="UP000254835">
    <property type="component" value="Unassembled WGS sequence"/>
</dbReference>
<protein>
    <submittedName>
        <fullName evidence="3">Outer membrane autotransporter</fullName>
    </submittedName>
</protein>
<feature type="domain" description="Autotransporter" evidence="2">
    <location>
        <begin position="654"/>
        <end position="937"/>
    </location>
</feature>
<feature type="chain" id="PRO_5016887275" evidence="1">
    <location>
        <begin position="29"/>
        <end position="937"/>
    </location>
</feature>
<dbReference type="InterPro" id="IPR005546">
    <property type="entry name" value="Autotransporte_beta"/>
</dbReference>
<feature type="signal peptide" evidence="1">
    <location>
        <begin position="1"/>
        <end position="28"/>
    </location>
</feature>
<evidence type="ECO:0000259" key="2">
    <source>
        <dbReference type="PROSITE" id="PS51208"/>
    </source>
</evidence>
<organism evidence="3 4">
    <name type="scientific">Yersinia frederiksenii</name>
    <dbReference type="NCBI Taxonomy" id="29484"/>
    <lineage>
        <taxon>Bacteria</taxon>
        <taxon>Pseudomonadati</taxon>
        <taxon>Pseudomonadota</taxon>
        <taxon>Gammaproteobacteria</taxon>
        <taxon>Enterobacterales</taxon>
        <taxon>Yersiniaceae</taxon>
        <taxon>Yersinia</taxon>
    </lineage>
</organism>
<dbReference type="InterPro" id="IPR051551">
    <property type="entry name" value="Autotransporter_adhesion"/>
</dbReference>
<dbReference type="GO" id="GO:0019867">
    <property type="term" value="C:outer membrane"/>
    <property type="evidence" value="ECO:0007669"/>
    <property type="project" value="InterPro"/>
</dbReference>
<gene>
    <name evidence="3" type="primary">icsA_1</name>
    <name evidence="3" type="ORF">NCTC11470_00497</name>
</gene>
<accession>A0A380PPF3</accession>
<dbReference type="PANTHER" id="PTHR35037">
    <property type="entry name" value="C-TERMINAL REGION OF AIDA-LIKE PROTEIN"/>
    <property type="match status" value="1"/>
</dbReference>
<proteinExistence type="predicted"/>
<dbReference type="InterPro" id="IPR006315">
    <property type="entry name" value="OM_autotransptr_brl_dom"/>
</dbReference>
<dbReference type="SMART" id="SM00869">
    <property type="entry name" value="Autotransporter"/>
    <property type="match status" value="1"/>
</dbReference>
<dbReference type="NCBIfam" id="TIGR04393">
    <property type="entry name" value="rpt_T5SS_PEPC"/>
    <property type="match status" value="5"/>
</dbReference>
<dbReference type="InterPro" id="IPR036709">
    <property type="entry name" value="Autotransporte_beta_dom_sf"/>
</dbReference>
<dbReference type="InterPro" id="IPR012332">
    <property type="entry name" value="Autotransporter_pectin_lyase_C"/>
</dbReference>
<dbReference type="SUPFAM" id="SSF51126">
    <property type="entry name" value="Pectin lyase-like"/>
    <property type="match status" value="1"/>
</dbReference>
<sequence length="937" mass="95393">MGSSKRFCCALSCISILAMLTCPLNAFAVFYIQNGQTFTVPGTQASPWNVGQDLFVGVSTDGTLHITSGGIVSSVKGSIAALNSIGVVTISGTGAQWNTSDVLYVGYVGTGTLDIFDGGSASSFQGIIGNQVGSIGATTVSGAGSQWIIADIFGMGAGGTASMDIINGGLVSNTNANIASNLTTGIGKVTVSGVGSTWLNSDYLSVGSGGNGTLEITNSGLVESASGMIGLRAGSVGTVTVNGLGSLWHNLGALSVGTAGSGMLNITDSGVVSSTSGSVGELAGSSGTVAVSGTGSQWNNTGALSVGTAGNASIEIANQGYVSASNVTIANNAGSSGTLTIGGLLGTAPAEVGTLTTSSILFGAGDGRIILNHTSSNYVFDATLNGGANNATGSATGLVGSGLIDAVAGRTIFNSNQGDFTGTLQANDQGILQINGNLSSSTAMILAGGQLEGNGIVGNTTNAGIISPGNSIGALTVDGNYVGNNGALQIESVLGNDSSATDKLLISGNASGTTTVRVSNLGGLGDTTINGINIIDVGGLAPDGTFLLAGDYITGAGQQAVIAGAYAYTLQASGNAAVAGRNWSLSSELLSTEPGPGPDFGPDVKPGSPRYQPGVPLYEQYPQVLAALNTLPTLQQRVGNRYWSQTQTELDSNNSNDNQWAWGRIEGSHQVVDPANSTSSSNRDIAVWKLQTGIDVPLHQGQDGSLLTGGVNFSYGKAKADISSYFGYGNIDTNGYGVGTTLTWYSADGVYIDGQLQTMWFDSDLNSTTEGHPVANGNSGRGYASSVETGKHYQLGNGFSLTPQLQLTYSRVDFDTFRDPYGSEVSLQDGDSLRGRAGVSLDKENVWIAENGTTSRSHLYSNLDVYNEFLNGTKTRVSGIDFTTRDERQSVGVGAGGTYEWQNGRYGVYGNVNLITATRNVNDNYAIGGTVGVRVSW</sequence>